<evidence type="ECO:0000313" key="3">
    <source>
        <dbReference type="Proteomes" id="UP000244336"/>
    </source>
</evidence>
<dbReference type="Proteomes" id="UP000244336">
    <property type="component" value="Chromosome 3"/>
</dbReference>
<reference evidence="2 3" key="1">
    <citation type="submission" date="2018-04" db="EMBL/GenBank/DDBJ databases">
        <title>WGS assembly of Panicum hallii var. hallii HAL2.</title>
        <authorList>
            <person name="Lovell J."/>
            <person name="Jenkins J."/>
            <person name="Lowry D."/>
            <person name="Mamidi S."/>
            <person name="Sreedasyam A."/>
            <person name="Weng X."/>
            <person name="Barry K."/>
            <person name="Bonette J."/>
            <person name="Campitelli B."/>
            <person name="Daum C."/>
            <person name="Gordon S."/>
            <person name="Gould B."/>
            <person name="Lipzen A."/>
            <person name="MacQueen A."/>
            <person name="Palacio-Mejia J."/>
            <person name="Plott C."/>
            <person name="Shakirov E."/>
            <person name="Shu S."/>
            <person name="Yoshinaga Y."/>
            <person name="Zane M."/>
            <person name="Rokhsar D."/>
            <person name="Grimwood J."/>
            <person name="Schmutz J."/>
            <person name="Juenger T."/>
        </authorList>
    </citation>
    <scope>NUCLEOTIDE SEQUENCE [LARGE SCALE GENOMIC DNA]</scope>
    <source>
        <strain evidence="3">cv. HAL2</strain>
    </source>
</reference>
<name>A0A2T7E7E7_9POAL</name>
<dbReference type="EMBL" id="CM009751">
    <property type="protein sequence ID" value="PUZ63756.1"/>
    <property type="molecule type" value="Genomic_DNA"/>
</dbReference>
<proteinExistence type="predicted"/>
<dbReference type="AlphaFoldDB" id="A0A2T7E7E7"/>
<feature type="compositionally biased region" description="Low complexity" evidence="1">
    <location>
        <begin position="35"/>
        <end position="51"/>
    </location>
</feature>
<sequence>MSQKKFRAHEHIPTCRATPAVTRTSHSQGSHDPETTSSPATSSPLPPTSYSLVRPAKHRNLRSPSSGLEMAHRQQQVQSVLTIKDHRYQKGIQID</sequence>
<evidence type="ECO:0000313" key="2">
    <source>
        <dbReference type="EMBL" id="PUZ63756.1"/>
    </source>
</evidence>
<dbReference type="Gramene" id="PUZ63756">
    <property type="protein sequence ID" value="PUZ63756"/>
    <property type="gene ID" value="GQ55_3G093000"/>
</dbReference>
<evidence type="ECO:0000256" key="1">
    <source>
        <dbReference type="SAM" id="MobiDB-lite"/>
    </source>
</evidence>
<gene>
    <name evidence="2" type="ORF">GQ55_3G093000</name>
</gene>
<keyword evidence="3" id="KW-1185">Reference proteome</keyword>
<organism evidence="2 3">
    <name type="scientific">Panicum hallii var. hallii</name>
    <dbReference type="NCBI Taxonomy" id="1504633"/>
    <lineage>
        <taxon>Eukaryota</taxon>
        <taxon>Viridiplantae</taxon>
        <taxon>Streptophyta</taxon>
        <taxon>Embryophyta</taxon>
        <taxon>Tracheophyta</taxon>
        <taxon>Spermatophyta</taxon>
        <taxon>Magnoliopsida</taxon>
        <taxon>Liliopsida</taxon>
        <taxon>Poales</taxon>
        <taxon>Poaceae</taxon>
        <taxon>PACMAD clade</taxon>
        <taxon>Panicoideae</taxon>
        <taxon>Panicodae</taxon>
        <taxon>Paniceae</taxon>
        <taxon>Panicinae</taxon>
        <taxon>Panicum</taxon>
        <taxon>Panicum sect. Panicum</taxon>
    </lineage>
</organism>
<accession>A0A2T7E7E7</accession>
<protein>
    <submittedName>
        <fullName evidence="2">Uncharacterized protein</fullName>
    </submittedName>
</protein>
<feature type="region of interest" description="Disordered" evidence="1">
    <location>
        <begin position="1"/>
        <end position="82"/>
    </location>
</feature>